<feature type="region of interest" description="Disordered" evidence="4">
    <location>
        <begin position="32"/>
        <end position="60"/>
    </location>
</feature>
<dbReference type="PANTHER" id="PTHR46847">
    <property type="entry name" value="D-ALLOSE-BINDING PERIPLASMIC PROTEIN-RELATED"/>
    <property type="match status" value="1"/>
</dbReference>
<dbReference type="Pfam" id="PF13407">
    <property type="entry name" value="Peripla_BP_4"/>
    <property type="match status" value="1"/>
</dbReference>
<comment type="subcellular location">
    <subcellularLocation>
        <location evidence="1">Cell envelope</location>
    </subcellularLocation>
</comment>
<dbReference type="PROSITE" id="PS51257">
    <property type="entry name" value="PROKAR_LIPOPROTEIN"/>
    <property type="match status" value="1"/>
</dbReference>
<proteinExistence type="inferred from homology"/>
<feature type="signal peptide" evidence="5">
    <location>
        <begin position="1"/>
        <end position="22"/>
    </location>
</feature>
<protein>
    <recommendedName>
        <fullName evidence="6">Periplasmic binding protein domain-containing protein</fullName>
    </recommendedName>
</protein>
<dbReference type="KEGG" id="sbae:DSM104329_00046"/>
<evidence type="ECO:0000313" key="8">
    <source>
        <dbReference type="Proteomes" id="UP001162834"/>
    </source>
</evidence>
<feature type="chain" id="PRO_5038694653" description="Periplasmic binding protein domain-containing protein" evidence="5">
    <location>
        <begin position="23"/>
        <end position="389"/>
    </location>
</feature>
<keyword evidence="8" id="KW-1185">Reference proteome</keyword>
<dbReference type="Proteomes" id="UP001162834">
    <property type="component" value="Chromosome"/>
</dbReference>
<feature type="domain" description="Periplasmic binding protein" evidence="6">
    <location>
        <begin position="95"/>
        <end position="345"/>
    </location>
</feature>
<comment type="similarity">
    <text evidence="2">Belongs to the bacterial solute-binding protein 2 family.</text>
</comment>
<evidence type="ECO:0000256" key="3">
    <source>
        <dbReference type="ARBA" id="ARBA00022729"/>
    </source>
</evidence>
<evidence type="ECO:0000256" key="2">
    <source>
        <dbReference type="ARBA" id="ARBA00007639"/>
    </source>
</evidence>
<organism evidence="7 8">
    <name type="scientific">Capillimicrobium parvum</name>
    <dbReference type="NCBI Taxonomy" id="2884022"/>
    <lineage>
        <taxon>Bacteria</taxon>
        <taxon>Bacillati</taxon>
        <taxon>Actinomycetota</taxon>
        <taxon>Thermoleophilia</taxon>
        <taxon>Solirubrobacterales</taxon>
        <taxon>Capillimicrobiaceae</taxon>
        <taxon>Capillimicrobium</taxon>
    </lineage>
</organism>
<dbReference type="PANTHER" id="PTHR46847:SF1">
    <property type="entry name" value="D-ALLOSE-BINDING PERIPLASMIC PROTEIN-RELATED"/>
    <property type="match status" value="1"/>
</dbReference>
<dbReference type="Gene3D" id="3.40.50.2300">
    <property type="match status" value="2"/>
</dbReference>
<evidence type="ECO:0000256" key="4">
    <source>
        <dbReference type="SAM" id="MobiDB-lite"/>
    </source>
</evidence>
<dbReference type="SUPFAM" id="SSF53822">
    <property type="entry name" value="Periplasmic binding protein-like I"/>
    <property type="match status" value="1"/>
</dbReference>
<dbReference type="InterPro" id="IPR028082">
    <property type="entry name" value="Peripla_BP_I"/>
</dbReference>
<accession>A0A9E6XTX1</accession>
<sequence>MRKVQRLLGAGVICVAIISVFAACGSSDDGDSGTASTGATTSASTSASSGGESTDNSVISKYSTPGTEIAPKVAGLKPFKAKEGASIYNIACALSIEACQATANGMKEASQALGYKYEQCDSGSSPEAPGQCFTNAINAKPDVIIAQAVGLNQAADGYAAARKAGIPIVAFGTGDKADGTVANIQIADQLCHDQGKILADAIAEDSDGKANVLFLGDTAIACDVSRTKGFEDQLKQACPDCDYNKLIFDLNTMQQSLPPQLQAELNKNPNINWIVGANDAPAAVAVTQVMQAGKQDQISVAGMDGQPSNVTFMLKKQVQKFDLTNPFADAPWSAVDAAARIYSGEEVPKSLQSPNYLLTWDNVKSLGPSKTYNGPDDYQEQYKAMWGKS</sequence>
<dbReference type="GO" id="GO:0030246">
    <property type="term" value="F:carbohydrate binding"/>
    <property type="evidence" value="ECO:0007669"/>
    <property type="project" value="UniProtKB-ARBA"/>
</dbReference>
<dbReference type="AlphaFoldDB" id="A0A9E6XTX1"/>
<reference evidence="7" key="1">
    <citation type="journal article" date="2022" name="Int. J. Syst. Evol. Microbiol.">
        <title>Pseudomonas aegrilactucae sp. nov. and Pseudomonas morbosilactucae sp. nov., pathogens causing bacterial rot of lettuce in Japan.</title>
        <authorList>
            <person name="Sawada H."/>
            <person name="Fujikawa T."/>
            <person name="Satou M."/>
        </authorList>
    </citation>
    <scope>NUCLEOTIDE SEQUENCE</scope>
    <source>
        <strain evidence="7">0166_1</strain>
    </source>
</reference>
<evidence type="ECO:0000256" key="1">
    <source>
        <dbReference type="ARBA" id="ARBA00004196"/>
    </source>
</evidence>
<dbReference type="GO" id="GO:0030313">
    <property type="term" value="C:cell envelope"/>
    <property type="evidence" value="ECO:0007669"/>
    <property type="project" value="UniProtKB-SubCell"/>
</dbReference>
<feature type="compositionally biased region" description="Low complexity" evidence="4">
    <location>
        <begin position="32"/>
        <end position="55"/>
    </location>
</feature>
<keyword evidence="3 5" id="KW-0732">Signal</keyword>
<dbReference type="InterPro" id="IPR025997">
    <property type="entry name" value="SBP_2_dom"/>
</dbReference>
<gene>
    <name evidence="7" type="ORF">DSM104329_00046</name>
</gene>
<name>A0A9E6XTX1_9ACTN</name>
<dbReference type="CDD" id="cd01536">
    <property type="entry name" value="PBP1_ABC_sugar_binding-like"/>
    <property type="match status" value="1"/>
</dbReference>
<dbReference type="EMBL" id="CP087164">
    <property type="protein sequence ID" value="UGS33681.1"/>
    <property type="molecule type" value="Genomic_DNA"/>
</dbReference>
<evidence type="ECO:0000259" key="6">
    <source>
        <dbReference type="Pfam" id="PF13407"/>
    </source>
</evidence>
<evidence type="ECO:0000256" key="5">
    <source>
        <dbReference type="SAM" id="SignalP"/>
    </source>
</evidence>
<evidence type="ECO:0000313" key="7">
    <source>
        <dbReference type="EMBL" id="UGS33681.1"/>
    </source>
</evidence>